<protein>
    <submittedName>
        <fullName evidence="3">Uncharacterized protein</fullName>
    </submittedName>
</protein>
<feature type="region of interest" description="Disordered" evidence="1">
    <location>
        <begin position="282"/>
        <end position="306"/>
    </location>
</feature>
<keyword evidence="2" id="KW-0732">Signal</keyword>
<feature type="signal peptide" evidence="2">
    <location>
        <begin position="1"/>
        <end position="22"/>
    </location>
</feature>
<feature type="chain" id="PRO_5024429923" evidence="2">
    <location>
        <begin position="23"/>
        <end position="306"/>
    </location>
</feature>
<feature type="compositionally biased region" description="Basic and acidic residues" evidence="1">
    <location>
        <begin position="249"/>
        <end position="260"/>
    </location>
</feature>
<accession>A0A5M8PJV3</accession>
<dbReference type="AlphaFoldDB" id="A0A5M8PJV3"/>
<evidence type="ECO:0000313" key="4">
    <source>
        <dbReference type="Proteomes" id="UP000324767"/>
    </source>
</evidence>
<proteinExistence type="predicted"/>
<feature type="region of interest" description="Disordered" evidence="1">
    <location>
        <begin position="181"/>
        <end position="260"/>
    </location>
</feature>
<gene>
    <name evidence="3" type="ORF">FRX48_07388</name>
</gene>
<dbReference type="EMBL" id="VXIT01000012">
    <property type="protein sequence ID" value="KAA6409044.1"/>
    <property type="molecule type" value="Genomic_DNA"/>
</dbReference>
<dbReference type="Proteomes" id="UP000324767">
    <property type="component" value="Unassembled WGS sequence"/>
</dbReference>
<sequence>MKAVTILIAVFVAILNSAAVLSAPINNANSLAGSPIVKPDNPSADPFFGDNVPASAKIVEKSDEFSDCAAPCDFYVHRSIDTNAMADVYATPGAIDGQVPGVVPVGKRDAVLVEKSDTIEDCAAPCDFYIRSVATEDMPSSSYKEPGSGLPILPRKVAPVGYHIFVDDEAPKYKRDTEDTPAEAAAFPWPPGFKGPKSKRDIESSPAEFTNFPWPPGFKGPRSTKRDIEGAPAETTSFPWPSGFKGPRSKRDEGNADCEHLDPLSLTTVIVNACDTSKRFEAKVPLDPASGGYAPGAPKGSEQVTR</sequence>
<organism evidence="3 4">
    <name type="scientific">Lasallia pustulata</name>
    <dbReference type="NCBI Taxonomy" id="136370"/>
    <lineage>
        <taxon>Eukaryota</taxon>
        <taxon>Fungi</taxon>
        <taxon>Dikarya</taxon>
        <taxon>Ascomycota</taxon>
        <taxon>Pezizomycotina</taxon>
        <taxon>Lecanoromycetes</taxon>
        <taxon>OSLEUM clade</taxon>
        <taxon>Umbilicariomycetidae</taxon>
        <taxon>Umbilicariales</taxon>
        <taxon>Umbilicariaceae</taxon>
        <taxon>Lasallia</taxon>
    </lineage>
</organism>
<evidence type="ECO:0000256" key="2">
    <source>
        <dbReference type="SAM" id="SignalP"/>
    </source>
</evidence>
<reference evidence="3 4" key="1">
    <citation type="submission" date="2019-09" db="EMBL/GenBank/DDBJ databases">
        <title>The hologenome of the rock-dwelling lichen Lasallia pustulata.</title>
        <authorList>
            <person name="Greshake Tzovaras B."/>
            <person name="Segers F."/>
            <person name="Bicker A."/>
            <person name="Dal Grande F."/>
            <person name="Otte J."/>
            <person name="Hankeln T."/>
            <person name="Schmitt I."/>
            <person name="Ebersberger I."/>
        </authorList>
    </citation>
    <scope>NUCLEOTIDE SEQUENCE [LARGE SCALE GENOMIC DNA]</scope>
    <source>
        <strain evidence="3">A1-1</strain>
    </source>
</reference>
<name>A0A5M8PJV3_9LECA</name>
<evidence type="ECO:0000313" key="3">
    <source>
        <dbReference type="EMBL" id="KAA6409044.1"/>
    </source>
</evidence>
<evidence type="ECO:0000256" key="1">
    <source>
        <dbReference type="SAM" id="MobiDB-lite"/>
    </source>
</evidence>
<comment type="caution">
    <text evidence="3">The sequence shown here is derived from an EMBL/GenBank/DDBJ whole genome shotgun (WGS) entry which is preliminary data.</text>
</comment>